<keyword evidence="3" id="KW-1185">Reference proteome</keyword>
<dbReference type="InterPro" id="IPR053327">
    <property type="entry name" value="KIP"/>
</dbReference>
<organism evidence="2 3">
    <name type="scientific">Morus notabilis</name>
    <dbReference type="NCBI Taxonomy" id="981085"/>
    <lineage>
        <taxon>Eukaryota</taxon>
        <taxon>Viridiplantae</taxon>
        <taxon>Streptophyta</taxon>
        <taxon>Embryophyta</taxon>
        <taxon>Tracheophyta</taxon>
        <taxon>Spermatophyta</taxon>
        <taxon>Magnoliopsida</taxon>
        <taxon>eudicotyledons</taxon>
        <taxon>Gunneridae</taxon>
        <taxon>Pentapetalae</taxon>
        <taxon>rosids</taxon>
        <taxon>fabids</taxon>
        <taxon>Rosales</taxon>
        <taxon>Moraceae</taxon>
        <taxon>Moreae</taxon>
        <taxon>Morus</taxon>
    </lineage>
</organism>
<name>W9QML2_9ROSA</name>
<evidence type="ECO:0000313" key="3">
    <source>
        <dbReference type="Proteomes" id="UP000030645"/>
    </source>
</evidence>
<keyword evidence="1" id="KW-0175">Coiled coil</keyword>
<dbReference type="SUPFAM" id="SSF57997">
    <property type="entry name" value="Tropomyosin"/>
    <property type="match status" value="1"/>
</dbReference>
<feature type="coiled-coil region" evidence="1">
    <location>
        <begin position="76"/>
        <end position="131"/>
    </location>
</feature>
<evidence type="ECO:0000313" key="2">
    <source>
        <dbReference type="EMBL" id="EXB42937.1"/>
    </source>
</evidence>
<dbReference type="EMBL" id="KE343829">
    <property type="protein sequence ID" value="EXB42937.1"/>
    <property type="molecule type" value="Genomic_DNA"/>
</dbReference>
<sequence>MGFLHGPSFGLRNPLCDDMGFISSQNSGTFLTAALGGSAEEARNRSTGVGQVMAGTLGSDSQKQLLTLIRNFATEKSQGERRILSLKKRIEELRSEAEIANAELEDTKRAKETAEQELKGYEVELALSETSIQSLKSRISLIQDEISSVGSDLEALKSLVGDLMYFGETRDHFYFESKEGNKLAGKELNGVPLSTLEDMLDQVISQTSMTEEEYLAEQNIQKQDTQKELIDCERNVSLTKVILKTTQALQDLTRYPYRKFMAKCLLLNDFCGRRNRKLFIGWGHYQIVDKLLKNH</sequence>
<proteinExistence type="predicted"/>
<accession>W9QML2</accession>
<dbReference type="PANTHER" id="PTHR36001">
    <property type="entry name" value="CTAGE FAMILY PROTEIN-RELATED"/>
    <property type="match status" value="1"/>
</dbReference>
<dbReference type="eggNOG" id="ENOG502RYDV">
    <property type="taxonomic scope" value="Eukaryota"/>
</dbReference>
<gene>
    <name evidence="2" type="ORF">L484_013960</name>
</gene>
<dbReference type="AlphaFoldDB" id="W9QML2"/>
<evidence type="ECO:0000256" key="1">
    <source>
        <dbReference type="SAM" id="Coils"/>
    </source>
</evidence>
<dbReference type="Proteomes" id="UP000030645">
    <property type="component" value="Unassembled WGS sequence"/>
</dbReference>
<dbReference type="PANTHER" id="PTHR36001:SF2">
    <property type="entry name" value="CTAGE FAMILY PROTEIN-RELATED"/>
    <property type="match status" value="1"/>
</dbReference>
<protein>
    <submittedName>
        <fullName evidence="2">Uncharacterized protein</fullName>
    </submittedName>
</protein>
<reference evidence="3" key="1">
    <citation type="submission" date="2013-01" db="EMBL/GenBank/DDBJ databases">
        <title>Draft Genome Sequence of a Mulberry Tree, Morus notabilis C.K. Schneid.</title>
        <authorList>
            <person name="He N."/>
            <person name="Zhao S."/>
        </authorList>
    </citation>
    <scope>NUCLEOTIDE SEQUENCE</scope>
</reference>